<dbReference type="InterPro" id="IPR026337">
    <property type="entry name" value="AKG_HExxH"/>
</dbReference>
<reference evidence="3" key="1">
    <citation type="journal article" date="2019" name="Int. J. Syst. Evol. Microbiol.">
        <title>The Global Catalogue of Microorganisms (GCM) 10K type strain sequencing project: providing services to taxonomists for standard genome sequencing and annotation.</title>
        <authorList>
            <consortium name="The Broad Institute Genomics Platform"/>
            <consortium name="The Broad Institute Genome Sequencing Center for Infectious Disease"/>
            <person name="Wu L."/>
            <person name="Ma J."/>
        </authorList>
    </citation>
    <scope>NUCLEOTIDE SEQUENCE [LARGE SCALE GENOMIC DNA]</scope>
    <source>
        <strain evidence="3">JCM 17841</strain>
    </source>
</reference>
<sequence length="484" mass="54250">MSPHLLDFTACPLTKQPFPYFCTPAMFTPEFEHEVRAWLEETQTWEFTRTDFYEQYEFSLLHLDVPPQLRELISPATICKLEADMAAMFQTESLELVGATIHKLTDGQRIGVHNDFIEDAESHRLIIQINEGWTPAHGGYLMLFNSASAQDVHQLVLPASNSAFGFEISPASYHAVSTVRDFARYTLVYTFKQRAKQHLAEQFTAYLASPFAVCDAELSVALAKSGQQRLCDTTGVTEEHYSIANCLYPTTTGAKGFAAGIDLTLVEVPELDRLASFYKEHDLEPISYDELITNRAGEKLHAAWQLLARAPTIHACMQALVKTIQVVRSPDPEIDVSYSHPDIPFSVFVSVGEDTSLISSLRVAESLLHEAMHLKLTLLEQEVEMIQPDSQGMYYSPWRDEKRPVRGVLHGMFVFAAVREFYQTIQRYGLPELGQDFSASREKAISEELGSLAYFPNVPDLTEAGSLLVNNLLMSAVGVKNLVP</sequence>
<dbReference type="RefSeq" id="WP_208133234.1">
    <property type="nucleotide sequence ID" value="NZ_BAABGQ010000016.1"/>
</dbReference>
<evidence type="ECO:0000313" key="2">
    <source>
        <dbReference type="EMBL" id="GAA4509219.1"/>
    </source>
</evidence>
<feature type="domain" description="Prolyl 3,4-dihydroxylase TPA1/OFD1 N-terminal" evidence="1">
    <location>
        <begin position="103"/>
        <end position="181"/>
    </location>
</feature>
<gene>
    <name evidence="2" type="ORF">GCM10023172_42390</name>
</gene>
<dbReference type="Gene3D" id="2.60.120.620">
    <property type="entry name" value="q2cbj1_9rhob like domain"/>
    <property type="match status" value="1"/>
</dbReference>
<dbReference type="NCBIfam" id="NF041706">
    <property type="entry name" value="2OG_matur_YhhC"/>
    <property type="match status" value="1"/>
</dbReference>
<accession>A0ABP8QU23</accession>
<dbReference type="InterPro" id="IPR039558">
    <property type="entry name" value="TPA1/OFD1_N"/>
</dbReference>
<dbReference type="NCBIfam" id="TIGR04267">
    <property type="entry name" value="mod_HExxH"/>
    <property type="match status" value="1"/>
</dbReference>
<organism evidence="2 3">
    <name type="scientific">Hymenobacter ginsengisoli</name>
    <dbReference type="NCBI Taxonomy" id="1051626"/>
    <lineage>
        <taxon>Bacteria</taxon>
        <taxon>Pseudomonadati</taxon>
        <taxon>Bacteroidota</taxon>
        <taxon>Cytophagia</taxon>
        <taxon>Cytophagales</taxon>
        <taxon>Hymenobacteraceae</taxon>
        <taxon>Hymenobacter</taxon>
    </lineage>
</organism>
<dbReference type="EMBL" id="BAABGQ010000016">
    <property type="protein sequence ID" value="GAA4509219.1"/>
    <property type="molecule type" value="Genomic_DNA"/>
</dbReference>
<name>A0ABP8QU23_9BACT</name>
<proteinExistence type="predicted"/>
<keyword evidence="3" id="KW-1185">Reference proteome</keyword>
<evidence type="ECO:0000313" key="3">
    <source>
        <dbReference type="Proteomes" id="UP001501243"/>
    </source>
</evidence>
<dbReference type="Proteomes" id="UP001501243">
    <property type="component" value="Unassembled WGS sequence"/>
</dbReference>
<comment type="caution">
    <text evidence="2">The sequence shown here is derived from an EMBL/GenBank/DDBJ whole genome shotgun (WGS) entry which is preliminary data.</text>
</comment>
<dbReference type="Pfam" id="PF13661">
    <property type="entry name" value="2OG-FeII_Oxy_4"/>
    <property type="match status" value="1"/>
</dbReference>
<protein>
    <recommendedName>
        <fullName evidence="1">Prolyl 3,4-dihydroxylase TPA1/OFD1 N-terminal domain-containing protein</fullName>
    </recommendedName>
</protein>
<evidence type="ECO:0000259" key="1">
    <source>
        <dbReference type="Pfam" id="PF13661"/>
    </source>
</evidence>